<reference evidence="1" key="1">
    <citation type="journal article" date="2015" name="FEMS Microbiol. Lett.">
        <title>Characterisation of a large novel phage-like plasmid in Salmonella enterica serovar Typhimurium.</title>
        <authorList>
            <person name="Octavia S."/>
            <person name="Sara J."/>
            <person name="Lan R."/>
        </authorList>
    </citation>
    <scope>NUCLEOTIDE SEQUENCE</scope>
    <source>
        <strain evidence="1">L946</strain>
        <plasmid evidence="1">pSTM_Phi</plasmid>
    </source>
</reference>
<sequence>MTSYDQIREEYRAKYRAYKLELIDDLKAQRAKLNFTFTDLLNSKRDCKRKREYLRLSELIGKLQNSI</sequence>
<organism evidence="1">
    <name type="scientific">Salmonella typhimurium</name>
    <dbReference type="NCBI Taxonomy" id="90371"/>
    <lineage>
        <taxon>Bacteria</taxon>
        <taxon>Pseudomonadati</taxon>
        <taxon>Pseudomonadota</taxon>
        <taxon>Gammaproteobacteria</taxon>
        <taxon>Enterobacterales</taxon>
        <taxon>Enterobacteriaceae</taxon>
        <taxon>Salmonella</taxon>
    </lineage>
</organism>
<accession>A0A0D3RKD9</accession>
<dbReference type="EMBL" id="KP763470">
    <property type="protein sequence ID" value="AJS09863.1"/>
    <property type="molecule type" value="Genomic_DNA"/>
</dbReference>
<dbReference type="RefSeq" id="WP_172686564.1">
    <property type="nucleotide sequence ID" value="NZ_KP763470.1"/>
</dbReference>
<geneLocation type="plasmid" evidence="1">
    <name>pSTM_Phi</name>
</geneLocation>
<keyword evidence="1" id="KW-0614">Plasmid</keyword>
<proteinExistence type="predicted"/>
<evidence type="ECO:0000313" key="1">
    <source>
        <dbReference type="EMBL" id="AJS09863.1"/>
    </source>
</evidence>
<name>A0A0D3RKD9_SALTM</name>
<dbReference type="AlphaFoldDB" id="A0A0D3RKD9"/>
<protein>
    <submittedName>
        <fullName evidence="1">Uncharacterized protein</fullName>
    </submittedName>
</protein>